<feature type="domain" description="Oxidoreductase N-terminal" evidence="2">
    <location>
        <begin position="17"/>
        <end position="136"/>
    </location>
</feature>
<dbReference type="SUPFAM" id="SSF50129">
    <property type="entry name" value="GroES-like"/>
    <property type="match status" value="1"/>
</dbReference>
<gene>
    <name evidence="3" type="ORF">EUGRSUZ_G01612</name>
</gene>
<reference evidence="3" key="1">
    <citation type="submission" date="2013-07" db="EMBL/GenBank/DDBJ databases">
        <title>The genome of Eucalyptus grandis.</title>
        <authorList>
            <person name="Schmutz J."/>
            <person name="Hayes R."/>
            <person name="Myburg A."/>
            <person name="Tuskan G."/>
            <person name="Grattapaglia D."/>
            <person name="Rokhsar D.S."/>
        </authorList>
    </citation>
    <scope>NUCLEOTIDE SEQUENCE</scope>
    <source>
        <tissue evidence="3">Leaf extractions</tissue>
    </source>
</reference>
<dbReference type="InParanoid" id="A0A059BE62"/>
<dbReference type="OMA" id="RITWFPR"/>
<dbReference type="Gene3D" id="3.40.50.720">
    <property type="entry name" value="NAD(P)-binding Rossmann-like Domain"/>
    <property type="match status" value="1"/>
</dbReference>
<dbReference type="GO" id="GO:0006979">
    <property type="term" value="P:response to oxidative stress"/>
    <property type="evidence" value="ECO:0000318"/>
    <property type="project" value="GO_Central"/>
</dbReference>
<dbReference type="GO" id="GO:0032440">
    <property type="term" value="F:2-alkenal reductase [NAD(P)H] activity"/>
    <property type="evidence" value="ECO:0000318"/>
    <property type="project" value="GO_Central"/>
</dbReference>
<dbReference type="InterPro" id="IPR045010">
    <property type="entry name" value="MDR_fam"/>
</dbReference>
<feature type="non-terminal residue" evidence="3">
    <location>
        <position position="179"/>
    </location>
</feature>
<dbReference type="InterPro" id="IPR011032">
    <property type="entry name" value="GroES-like_sf"/>
</dbReference>
<name>A0A059BE62_EUCGR</name>
<organism evidence="3">
    <name type="scientific">Eucalyptus grandis</name>
    <name type="common">Flooded gum</name>
    <dbReference type="NCBI Taxonomy" id="71139"/>
    <lineage>
        <taxon>Eukaryota</taxon>
        <taxon>Viridiplantae</taxon>
        <taxon>Streptophyta</taxon>
        <taxon>Embryophyta</taxon>
        <taxon>Tracheophyta</taxon>
        <taxon>Spermatophyta</taxon>
        <taxon>Magnoliopsida</taxon>
        <taxon>eudicotyledons</taxon>
        <taxon>Gunneridae</taxon>
        <taxon>Pentapetalae</taxon>
        <taxon>rosids</taxon>
        <taxon>malvids</taxon>
        <taxon>Myrtales</taxon>
        <taxon>Myrtaceae</taxon>
        <taxon>Myrtoideae</taxon>
        <taxon>Eucalypteae</taxon>
        <taxon>Eucalyptus</taxon>
    </lineage>
</organism>
<evidence type="ECO:0000259" key="2">
    <source>
        <dbReference type="Pfam" id="PF16884"/>
    </source>
</evidence>
<dbReference type="STRING" id="71139.A0A059BE62"/>
<dbReference type="InterPro" id="IPR041694">
    <property type="entry name" value="ADH_N_2"/>
</dbReference>
<dbReference type="EMBL" id="KK198759">
    <property type="protein sequence ID" value="KCW63935.1"/>
    <property type="molecule type" value="Genomic_DNA"/>
</dbReference>
<evidence type="ECO:0000256" key="1">
    <source>
        <dbReference type="ARBA" id="ARBA00023002"/>
    </source>
</evidence>
<dbReference type="Pfam" id="PF16884">
    <property type="entry name" value="ADH_N_2"/>
    <property type="match status" value="1"/>
</dbReference>
<dbReference type="PANTHER" id="PTHR43205">
    <property type="entry name" value="PROSTAGLANDIN REDUCTASE"/>
    <property type="match status" value="1"/>
</dbReference>
<dbReference type="AlphaFoldDB" id="A0A059BE62"/>
<proteinExistence type="predicted"/>
<keyword evidence="1" id="KW-0560">Oxidoreductase</keyword>
<dbReference type="Gene3D" id="3.90.180.10">
    <property type="entry name" value="Medium-chain alcohol dehydrogenases, catalytic domain"/>
    <property type="match status" value="1"/>
</dbReference>
<dbReference type="PANTHER" id="PTHR43205:SF7">
    <property type="entry name" value="PROSTAGLANDIN REDUCTASE 1"/>
    <property type="match status" value="1"/>
</dbReference>
<sequence>MEERSVEAGEGETVSNKQVVLRDYVNGFPREDNMEVRRKEMKLGVPQGSNAVVVKNLYLSCDPTCAELPSDESGPMSHVHYTCRITWFPRDPITGSGVAKIVDSGNPEFKVGDIVYGTTGWEEYSLITNPQGLFKIQHTDVPLSYYTGILGMPGLTAYAGFYEVCSPKKGEYVFVSAAS</sequence>
<evidence type="ECO:0000313" key="3">
    <source>
        <dbReference type="EMBL" id="KCW63935.1"/>
    </source>
</evidence>
<accession>A0A059BE62</accession>
<dbReference type="Gramene" id="KCW63935">
    <property type="protein sequence ID" value="KCW63935"/>
    <property type="gene ID" value="EUGRSUZ_G01612"/>
</dbReference>
<protein>
    <recommendedName>
        <fullName evidence="2">Oxidoreductase N-terminal domain-containing protein</fullName>
    </recommendedName>
</protein>